<protein>
    <submittedName>
        <fullName evidence="2">Uncharacterized protein</fullName>
    </submittedName>
</protein>
<keyword evidence="1" id="KW-0812">Transmembrane</keyword>
<dbReference type="EMBL" id="JXLB01000002">
    <property type="protein sequence ID" value="OJG83739.1"/>
    <property type="molecule type" value="Genomic_DNA"/>
</dbReference>
<dbReference type="AlphaFoldDB" id="A0A1L8WRV7"/>
<organism evidence="2 3">
    <name type="scientific">Enterococcus ratti</name>
    <dbReference type="NCBI Taxonomy" id="150033"/>
    <lineage>
        <taxon>Bacteria</taxon>
        <taxon>Bacillati</taxon>
        <taxon>Bacillota</taxon>
        <taxon>Bacilli</taxon>
        <taxon>Lactobacillales</taxon>
        <taxon>Enterococcaceae</taxon>
        <taxon>Enterococcus</taxon>
    </lineage>
</organism>
<evidence type="ECO:0000256" key="1">
    <source>
        <dbReference type="SAM" id="Phobius"/>
    </source>
</evidence>
<evidence type="ECO:0000313" key="2">
    <source>
        <dbReference type="EMBL" id="OJG83739.1"/>
    </source>
</evidence>
<keyword evidence="1" id="KW-0472">Membrane</keyword>
<keyword evidence="3" id="KW-1185">Reference proteome</keyword>
<accession>A0A1L8WRV7</accession>
<reference evidence="2 3" key="1">
    <citation type="submission" date="2014-12" db="EMBL/GenBank/DDBJ databases">
        <title>Draft genome sequences of 29 type strains of Enterococci.</title>
        <authorList>
            <person name="Zhong Z."/>
            <person name="Sun Z."/>
            <person name="Liu W."/>
            <person name="Zhang W."/>
            <person name="Zhang H."/>
        </authorList>
    </citation>
    <scope>NUCLEOTIDE SEQUENCE [LARGE SCALE GENOMIC DNA]</scope>
    <source>
        <strain evidence="2 3">DSM 15687</strain>
    </source>
</reference>
<evidence type="ECO:0000313" key="3">
    <source>
        <dbReference type="Proteomes" id="UP000182152"/>
    </source>
</evidence>
<comment type="caution">
    <text evidence="2">The sequence shown here is derived from an EMBL/GenBank/DDBJ whole genome shotgun (WGS) entry which is preliminary data.</text>
</comment>
<name>A0A1L8WRV7_9ENTE</name>
<keyword evidence="1" id="KW-1133">Transmembrane helix</keyword>
<proteinExistence type="predicted"/>
<gene>
    <name evidence="2" type="ORF">RV14_GL000973</name>
</gene>
<feature type="transmembrane region" description="Helical" evidence="1">
    <location>
        <begin position="6"/>
        <end position="23"/>
    </location>
</feature>
<sequence>MILVGLIGMLPMLLYDWVAIRVLERQGKPKMRRQDFSSLLLLRIQSII</sequence>
<dbReference type="Proteomes" id="UP000182152">
    <property type="component" value="Unassembled WGS sequence"/>
</dbReference>